<organism evidence="2">
    <name type="scientific">Streptomyces sp. NBC_01393</name>
    <dbReference type="NCBI Taxonomy" id="2903851"/>
    <lineage>
        <taxon>Bacteria</taxon>
        <taxon>Bacillati</taxon>
        <taxon>Actinomycetota</taxon>
        <taxon>Actinomycetes</taxon>
        <taxon>Kitasatosporales</taxon>
        <taxon>Streptomycetaceae</taxon>
        <taxon>Streptomyces</taxon>
    </lineage>
</organism>
<evidence type="ECO:0000313" key="2">
    <source>
        <dbReference type="EMBL" id="WTZ10978.1"/>
    </source>
</evidence>
<evidence type="ECO:0000256" key="1">
    <source>
        <dbReference type="SAM" id="MobiDB-lite"/>
    </source>
</evidence>
<dbReference type="EMBL" id="CP109546">
    <property type="protein sequence ID" value="WTZ10978.1"/>
    <property type="molecule type" value="Genomic_DNA"/>
</dbReference>
<dbReference type="AlphaFoldDB" id="A0AAU3I3K6"/>
<reference evidence="2" key="1">
    <citation type="submission" date="2022-10" db="EMBL/GenBank/DDBJ databases">
        <title>The complete genomes of actinobacterial strains from the NBC collection.</title>
        <authorList>
            <person name="Joergensen T.S."/>
            <person name="Alvarez Arevalo M."/>
            <person name="Sterndorff E.B."/>
            <person name="Faurdal D."/>
            <person name="Vuksanovic O."/>
            <person name="Mourched A.-S."/>
            <person name="Charusanti P."/>
            <person name="Shaw S."/>
            <person name="Blin K."/>
            <person name="Weber T."/>
        </authorList>
    </citation>
    <scope>NUCLEOTIDE SEQUENCE</scope>
    <source>
        <strain evidence="2">NBC_01393</strain>
    </source>
</reference>
<gene>
    <name evidence="2" type="ORF">OG699_25165</name>
</gene>
<feature type="compositionally biased region" description="Low complexity" evidence="1">
    <location>
        <begin position="132"/>
        <end position="157"/>
    </location>
</feature>
<feature type="region of interest" description="Disordered" evidence="1">
    <location>
        <begin position="341"/>
        <end position="363"/>
    </location>
</feature>
<sequence length="363" mass="38758">MAVTKLIDALLPKQGVRRNATHSGVTHVREYQPDRYTIVGNHLAQHRGLSATAIGIAVHILSLPEGARVDIRSLAEWFPEGRARIACALRELEARGYVERVRERLPSGQMITRTYAFHAPALTRARREGEPETAAAPAAPTPRASPAITAAPSSETPVQDLTALAGPPAEGEIEVETEAVPAAADRAESGPPRSEQRDKAEALLAGLRRTDIRLTLSGREVRRLAPLVVAWFENGLGRASVIHALTDGLPLHVRHPAGFLRNRLLDLLPPTLPSPPGAGEGGPLLNQRPLRPAVMSDCAMVDCEGGCDRVFRAPFRGAWCRDCRAARPGEAPVAPVDVTALGSLPTRRGGPSGSDAESVKVPL</sequence>
<accession>A0AAU3I3K6</accession>
<name>A0AAU3I3K6_9ACTN</name>
<proteinExistence type="predicted"/>
<protein>
    <submittedName>
        <fullName evidence="2">Helix-turn-helix domain-containing protein</fullName>
    </submittedName>
</protein>
<feature type="region of interest" description="Disordered" evidence="1">
    <location>
        <begin position="124"/>
        <end position="198"/>
    </location>
</feature>